<comment type="caution">
    <text evidence="1">The sequence shown here is derived from an EMBL/GenBank/DDBJ whole genome shotgun (WGS) entry which is preliminary data.</text>
</comment>
<name>A0A2M6YUI7_9BACT</name>
<proteinExistence type="predicted"/>
<accession>A0A2M6YUI7</accession>
<organism evidence="1 2">
    <name type="scientific">Candidatus Roizmanbacteria bacterium CG07_land_8_20_14_0_80_34_15</name>
    <dbReference type="NCBI Taxonomy" id="1974849"/>
    <lineage>
        <taxon>Bacteria</taxon>
        <taxon>Candidatus Roizmaniibacteriota</taxon>
    </lineage>
</organism>
<protein>
    <submittedName>
        <fullName evidence="1">Uncharacterized protein</fullName>
    </submittedName>
</protein>
<evidence type="ECO:0000313" key="1">
    <source>
        <dbReference type="EMBL" id="PIU37141.1"/>
    </source>
</evidence>
<dbReference type="AlphaFoldDB" id="A0A2M6YUI7"/>
<dbReference type="EMBL" id="PEWY01000065">
    <property type="protein sequence ID" value="PIU37141.1"/>
    <property type="molecule type" value="Genomic_DNA"/>
</dbReference>
<sequence>MIANEMLNVIDLMKPPPKTIGRYFTNLKDDIVTFTSLPIIGKAIAGNKEKGAIKIITDVKEANLFKLKLIHKLPKEYYSVMELTDLTTKELILSAKEKPNKFRLIMKSNDQLFLHIIKKMSIEDLKRFINDGVFTQKELVTWSKKHIPWVAERGHWVRKNYGDEIIGKFISKNGDPEYGLDNKEYGFGYFLENGRRSWIEKNYGTEFDSEMLEQYGDRVPDSVDFIVDIVNKLNEVITSR</sequence>
<gene>
    <name evidence="1" type="ORF">COT02_02355</name>
</gene>
<reference evidence="2" key="1">
    <citation type="submission" date="2017-09" db="EMBL/GenBank/DDBJ databases">
        <title>Depth-based differentiation of microbial function through sediment-hosted aquifers and enrichment of novel symbionts in the deep terrestrial subsurface.</title>
        <authorList>
            <person name="Probst A.J."/>
            <person name="Ladd B."/>
            <person name="Jarett J.K."/>
            <person name="Geller-Mcgrath D.E."/>
            <person name="Sieber C.M.K."/>
            <person name="Emerson J.B."/>
            <person name="Anantharaman K."/>
            <person name="Thomas B.C."/>
            <person name="Malmstrom R."/>
            <person name="Stieglmeier M."/>
            <person name="Klingl A."/>
            <person name="Woyke T."/>
            <person name="Ryan C.M."/>
            <person name="Banfield J.F."/>
        </authorList>
    </citation>
    <scope>NUCLEOTIDE SEQUENCE [LARGE SCALE GENOMIC DNA]</scope>
</reference>
<dbReference type="Proteomes" id="UP000230184">
    <property type="component" value="Unassembled WGS sequence"/>
</dbReference>
<evidence type="ECO:0000313" key="2">
    <source>
        <dbReference type="Proteomes" id="UP000230184"/>
    </source>
</evidence>